<dbReference type="PROSITE" id="PS51705">
    <property type="entry name" value="G_HFLX"/>
    <property type="match status" value="1"/>
</dbReference>
<evidence type="ECO:0000313" key="4">
    <source>
        <dbReference type="EMBL" id="CAL5129670.1"/>
    </source>
</evidence>
<feature type="domain" description="Hflx-type G" evidence="3">
    <location>
        <begin position="311"/>
        <end position="525"/>
    </location>
</feature>
<dbReference type="GO" id="GO:0005525">
    <property type="term" value="F:GTP binding"/>
    <property type="evidence" value="ECO:0007669"/>
    <property type="project" value="InterPro"/>
</dbReference>
<organism evidence="4 5">
    <name type="scientific">Calicophoron daubneyi</name>
    <name type="common">Rumen fluke</name>
    <name type="synonym">Paramphistomum daubneyi</name>
    <dbReference type="NCBI Taxonomy" id="300641"/>
    <lineage>
        <taxon>Eukaryota</taxon>
        <taxon>Metazoa</taxon>
        <taxon>Spiralia</taxon>
        <taxon>Lophotrochozoa</taxon>
        <taxon>Platyhelminthes</taxon>
        <taxon>Trematoda</taxon>
        <taxon>Digenea</taxon>
        <taxon>Plagiorchiida</taxon>
        <taxon>Pronocephalata</taxon>
        <taxon>Paramphistomoidea</taxon>
        <taxon>Paramphistomidae</taxon>
        <taxon>Calicophoron</taxon>
    </lineage>
</organism>
<dbReference type="AlphaFoldDB" id="A0AAV2SZ40"/>
<comment type="caution">
    <text evidence="4">The sequence shown here is derived from an EMBL/GenBank/DDBJ whole genome shotgun (WGS) entry which is preliminary data.</text>
</comment>
<gene>
    <name evidence="4" type="ORF">CDAUBV1_LOCUS688</name>
</gene>
<dbReference type="InterPro" id="IPR027417">
    <property type="entry name" value="P-loop_NTPase"/>
</dbReference>
<keyword evidence="1" id="KW-0175">Coiled coil</keyword>
<dbReference type="PANTHER" id="PTHR10229">
    <property type="entry name" value="GTP-BINDING PROTEIN HFLX"/>
    <property type="match status" value="1"/>
</dbReference>
<feature type="compositionally biased region" description="Polar residues" evidence="2">
    <location>
        <begin position="154"/>
        <end position="166"/>
    </location>
</feature>
<dbReference type="GO" id="GO:0005737">
    <property type="term" value="C:cytoplasm"/>
    <property type="evidence" value="ECO:0007669"/>
    <property type="project" value="TreeGrafter"/>
</dbReference>
<evidence type="ECO:0000313" key="5">
    <source>
        <dbReference type="Proteomes" id="UP001497525"/>
    </source>
</evidence>
<evidence type="ECO:0000256" key="1">
    <source>
        <dbReference type="SAM" id="Coils"/>
    </source>
</evidence>
<sequence>MWVARLTLATCKKSTCSAIFIRKPRLLRSSHSSASQTPVDFSDLDHDSLLQDSQLMPRQNPQVLIIQPKLKSIQWKKLQYIAKAPADGTRYRGPDVEEAIALVDSLEGWKTVGVASFNLRSHQPHPERLFTKGVWDSVTELVCTYRDKGPPSGTVDSTKSPDSTLPTDEENFQPNHKFAQEKATAIFINWPRLTTRQIVTMQRSWSLPIYDRYTLVIRLFGLRAKYQEAKLQAKLAEIGLLRARLPVLFELQQSGDSAHALSVFGRTSGYELDKLLRTYEARLVAQLEEVERRRKAERKNRRDLRRKRQTPLITVVGYTNAGKTSLIRRLSGDLTMTCSPRVFTTLRTTHHRARISSYPVVYPTSEQDEQDEVNTSPSFVPASFGRPGIQVTLLDTIGFMGDLPTTLLAPFRATLEECLDTDLILHVIDVSEPDWESRADYVDRILSQAGVSTVPSGIMTPKHHTDQPTDYASPRVIRIGNKIDRESAYVNETNRNKLDVCISAERALGVNEMAALIEAELTQRLQWIHRTVCVEQGSGILQWLYSNAMVADMTVDPHNSNRLMVLVIFTPSSWSRLKALYTVQPSRQSS</sequence>
<evidence type="ECO:0000259" key="3">
    <source>
        <dbReference type="PROSITE" id="PS51705"/>
    </source>
</evidence>
<dbReference type="SUPFAM" id="SSF52540">
    <property type="entry name" value="P-loop containing nucleoside triphosphate hydrolases"/>
    <property type="match status" value="1"/>
</dbReference>
<protein>
    <recommendedName>
        <fullName evidence="3">Hflx-type G domain-containing protein</fullName>
    </recommendedName>
</protein>
<accession>A0AAV2SZ40</accession>
<reference evidence="4" key="1">
    <citation type="submission" date="2024-06" db="EMBL/GenBank/DDBJ databases">
        <authorList>
            <person name="Liu X."/>
            <person name="Lenzi L."/>
            <person name="Haldenby T S."/>
            <person name="Uol C."/>
        </authorList>
    </citation>
    <scope>NUCLEOTIDE SEQUENCE</scope>
</reference>
<dbReference type="PANTHER" id="PTHR10229:SF0">
    <property type="entry name" value="GTP-BINDING PROTEIN 6-RELATED"/>
    <property type="match status" value="1"/>
</dbReference>
<dbReference type="InterPro" id="IPR006073">
    <property type="entry name" value="GTP-bd"/>
</dbReference>
<dbReference type="InterPro" id="IPR030394">
    <property type="entry name" value="G_HFLX_dom"/>
</dbReference>
<dbReference type="Gene3D" id="3.40.50.300">
    <property type="entry name" value="P-loop containing nucleotide triphosphate hydrolases"/>
    <property type="match status" value="1"/>
</dbReference>
<dbReference type="Gene3D" id="3.40.50.11060">
    <property type="entry name" value="GTPase HflX, N-terminal domain"/>
    <property type="match status" value="1"/>
</dbReference>
<feature type="coiled-coil region" evidence="1">
    <location>
        <begin position="280"/>
        <end position="307"/>
    </location>
</feature>
<dbReference type="InterPro" id="IPR016496">
    <property type="entry name" value="GTPase_HflX"/>
</dbReference>
<dbReference type="EMBL" id="CAXLJL010000002">
    <property type="protein sequence ID" value="CAL5129670.1"/>
    <property type="molecule type" value="Genomic_DNA"/>
</dbReference>
<dbReference type="Proteomes" id="UP001497525">
    <property type="component" value="Unassembled WGS sequence"/>
</dbReference>
<proteinExistence type="predicted"/>
<evidence type="ECO:0000256" key="2">
    <source>
        <dbReference type="SAM" id="MobiDB-lite"/>
    </source>
</evidence>
<dbReference type="Pfam" id="PF01926">
    <property type="entry name" value="MMR_HSR1"/>
    <property type="match status" value="1"/>
</dbReference>
<dbReference type="GO" id="GO:0043022">
    <property type="term" value="F:ribosome binding"/>
    <property type="evidence" value="ECO:0007669"/>
    <property type="project" value="TreeGrafter"/>
</dbReference>
<dbReference type="InterPro" id="IPR042108">
    <property type="entry name" value="GTPase_HflX_N_sf"/>
</dbReference>
<name>A0AAV2SZ40_CALDB</name>
<feature type="region of interest" description="Disordered" evidence="2">
    <location>
        <begin position="149"/>
        <end position="172"/>
    </location>
</feature>